<reference evidence="1" key="1">
    <citation type="journal article" date="2019" name="Sci. Rep.">
        <title>Draft genome of Tanacetum cinerariifolium, the natural source of mosquito coil.</title>
        <authorList>
            <person name="Yamashiro T."/>
            <person name="Shiraishi A."/>
            <person name="Satake H."/>
            <person name="Nakayama K."/>
        </authorList>
    </citation>
    <scope>NUCLEOTIDE SEQUENCE</scope>
</reference>
<dbReference type="AlphaFoldDB" id="A0A699Q0Y0"/>
<accession>A0A699Q0Y0</accession>
<organism evidence="1">
    <name type="scientific">Tanacetum cinerariifolium</name>
    <name type="common">Dalmatian daisy</name>
    <name type="synonym">Chrysanthemum cinerariifolium</name>
    <dbReference type="NCBI Taxonomy" id="118510"/>
    <lineage>
        <taxon>Eukaryota</taxon>
        <taxon>Viridiplantae</taxon>
        <taxon>Streptophyta</taxon>
        <taxon>Embryophyta</taxon>
        <taxon>Tracheophyta</taxon>
        <taxon>Spermatophyta</taxon>
        <taxon>Magnoliopsida</taxon>
        <taxon>eudicotyledons</taxon>
        <taxon>Gunneridae</taxon>
        <taxon>Pentapetalae</taxon>
        <taxon>asterids</taxon>
        <taxon>campanulids</taxon>
        <taxon>Asterales</taxon>
        <taxon>Asteraceae</taxon>
        <taxon>Asteroideae</taxon>
        <taxon>Anthemideae</taxon>
        <taxon>Anthemidinae</taxon>
        <taxon>Tanacetum</taxon>
    </lineage>
</organism>
<evidence type="ECO:0000313" key="1">
    <source>
        <dbReference type="EMBL" id="GFC57121.1"/>
    </source>
</evidence>
<proteinExistence type="predicted"/>
<sequence length="124" mass="14346">AIREREVEKDKAYATLENMCNEALQDLNKNPLVLDMRSEFETMQGQVDRLHEIDRLRQDRAAVVSKVATKLICSDEIGLLVARLVKAAMFHRRCTTFDEVAALKEPFDLEKMHSYRSSSKKEFN</sequence>
<protein>
    <submittedName>
        <fullName evidence="1">Uncharacterized protein</fullName>
    </submittedName>
</protein>
<comment type="caution">
    <text evidence="1">The sequence shown here is derived from an EMBL/GenBank/DDBJ whole genome shotgun (WGS) entry which is preliminary data.</text>
</comment>
<name>A0A699Q0Y0_TANCI</name>
<feature type="non-terminal residue" evidence="1">
    <location>
        <position position="1"/>
    </location>
</feature>
<gene>
    <name evidence="1" type="ORF">Tci_829091</name>
</gene>
<dbReference type="EMBL" id="BKCJ010972310">
    <property type="protein sequence ID" value="GFC57121.1"/>
    <property type="molecule type" value="Genomic_DNA"/>
</dbReference>